<feature type="chain" id="PRO_5045680937" description="Lipoprotein" evidence="2">
    <location>
        <begin position="24"/>
        <end position="214"/>
    </location>
</feature>
<name>A0ABR5DM56_9FLAO</name>
<dbReference type="Proteomes" id="UP000033497">
    <property type="component" value="Unassembled WGS sequence"/>
</dbReference>
<sequence length="214" mass="24859">MKKVQKIILGILACVLFSSSANAAFIIGCGVVSDYDSAYSCEENKTHTQRKSVLSQYSQFFNEVGANLSIETSEYEYKKWLKELIEAKVDYEEEQKADREHEEELTKEEEAEIIRKEQELNERILELENKVNELESQKITSNKKSESAYVKPVMREIVTQKNEVVILEEDKIQLTKQESVVIPEPILMDSQDTGTVLPKKISWFKKIINWFRLK</sequence>
<dbReference type="RefSeq" id="WP_045079076.1">
    <property type="nucleotide sequence ID" value="NZ_JSVU01000001.1"/>
</dbReference>
<gene>
    <name evidence="3" type="ORF">MB09_01465</name>
</gene>
<evidence type="ECO:0008006" key="5">
    <source>
        <dbReference type="Google" id="ProtNLM"/>
    </source>
</evidence>
<keyword evidence="1" id="KW-0175">Coiled coil</keyword>
<protein>
    <recommendedName>
        <fullName evidence="5">Lipoprotein</fullName>
    </recommendedName>
</protein>
<accession>A0ABR5DM56</accession>
<keyword evidence="4" id="KW-1185">Reference proteome</keyword>
<proteinExistence type="predicted"/>
<evidence type="ECO:0000313" key="4">
    <source>
        <dbReference type="Proteomes" id="UP000033497"/>
    </source>
</evidence>
<dbReference type="PROSITE" id="PS51257">
    <property type="entry name" value="PROKAR_LIPOPROTEIN"/>
    <property type="match status" value="1"/>
</dbReference>
<comment type="caution">
    <text evidence="3">The sequence shown here is derived from an EMBL/GenBank/DDBJ whole genome shotgun (WGS) entry which is preliminary data.</text>
</comment>
<feature type="signal peptide" evidence="2">
    <location>
        <begin position="1"/>
        <end position="23"/>
    </location>
</feature>
<dbReference type="EMBL" id="JSVU01000001">
    <property type="protein sequence ID" value="KJJ39866.1"/>
    <property type="molecule type" value="Genomic_DNA"/>
</dbReference>
<keyword evidence="2" id="KW-0732">Signal</keyword>
<organism evidence="3 4">
    <name type="scientific">Aequorivita vladivostokensis</name>
    <dbReference type="NCBI Taxonomy" id="171194"/>
    <lineage>
        <taxon>Bacteria</taxon>
        <taxon>Pseudomonadati</taxon>
        <taxon>Bacteroidota</taxon>
        <taxon>Flavobacteriia</taxon>
        <taxon>Flavobacteriales</taxon>
        <taxon>Flavobacteriaceae</taxon>
        <taxon>Aequorivita</taxon>
    </lineage>
</organism>
<reference evidence="3 4" key="1">
    <citation type="submission" date="2014-10" db="EMBL/GenBank/DDBJ databases">
        <title>Genome sequencing of Vitellibacter vladivostokensis KMM 3516.</title>
        <authorList>
            <person name="Thevarajoo S."/>
            <person name="Selvaratnam C."/>
            <person name="Goh K.M."/>
            <person name="Chong C.S."/>
        </authorList>
    </citation>
    <scope>NUCLEOTIDE SEQUENCE [LARGE SCALE GENOMIC DNA]</scope>
    <source>
        <strain evidence="3 4">KMM 3516</strain>
    </source>
</reference>
<feature type="coiled-coil region" evidence="1">
    <location>
        <begin position="77"/>
        <end position="144"/>
    </location>
</feature>
<evidence type="ECO:0000256" key="1">
    <source>
        <dbReference type="SAM" id="Coils"/>
    </source>
</evidence>
<evidence type="ECO:0000313" key="3">
    <source>
        <dbReference type="EMBL" id="KJJ39866.1"/>
    </source>
</evidence>
<evidence type="ECO:0000256" key="2">
    <source>
        <dbReference type="SAM" id="SignalP"/>
    </source>
</evidence>